<dbReference type="SUPFAM" id="SSF56281">
    <property type="entry name" value="Metallo-hydrolase/oxidoreductase"/>
    <property type="match status" value="1"/>
</dbReference>
<dbReference type="EMBL" id="CYZE01000001">
    <property type="protein sequence ID" value="CUN64443.1"/>
    <property type="molecule type" value="Genomic_DNA"/>
</dbReference>
<dbReference type="PANTHER" id="PTHR43223:SF1">
    <property type="entry name" value="ALKYL_ARYL-SULFATASE BDS1"/>
    <property type="match status" value="1"/>
</dbReference>
<sequence>MLSNDAEARLKEFNDTAFPKKMITITDHVRIAVGWGHSNCIIVEGDTSLILVDTLDSDARAARLKDELSRLTDKPVKTIIFTHGHPDHRGGCGAFRDTVEEIIAFAPKKAVLKGTERINPILNKRTFRQFGYGLTDEELITQGLGIREGHAIGDGVYSFLPPTTLYTEDSVTRTIDGVAFEMVSAVGETDDQIFLWLPEERIMCCGDNYYGCWPNLYAIRGGQYRDIAAWVDSLERIMSYPAEALLPGHMLPVLGHDRITEVLGNFKEAIRYILDETLACISQGLSQDETAARVVLPEAYRSLPYLQEYYGTVQWSVRAIYQGYVGWFDGNPSNLNRTAPEKYSRNLIKLAGGEQAISTAVKTALEESEFQWASELCDLLLGAGDTVSEEWKTNARRWKAESLRQLSRLETSANGRHYYLSCAKELEKE</sequence>
<dbReference type="AlphaFoldDB" id="A0A173YLH2"/>
<accession>A0A173YLH2</accession>
<dbReference type="GO" id="GO:0018741">
    <property type="term" value="F:linear primary-alkylsulfatase activity"/>
    <property type="evidence" value="ECO:0007669"/>
    <property type="project" value="InterPro"/>
</dbReference>
<evidence type="ECO:0000313" key="3">
    <source>
        <dbReference type="Proteomes" id="UP000095651"/>
    </source>
</evidence>
<proteinExistence type="predicted"/>
<dbReference type="Gene3D" id="1.25.40.880">
    <property type="entry name" value="Alkyl sulfatase, dimerisation domain"/>
    <property type="match status" value="1"/>
</dbReference>
<dbReference type="PANTHER" id="PTHR43223">
    <property type="entry name" value="ALKYL/ARYL-SULFATASE"/>
    <property type="match status" value="1"/>
</dbReference>
<dbReference type="Pfam" id="PF00753">
    <property type="entry name" value="Lactamase_B"/>
    <property type="match status" value="1"/>
</dbReference>
<feature type="domain" description="Metallo-beta-lactamase" evidence="1">
    <location>
        <begin position="37"/>
        <end position="249"/>
    </location>
</feature>
<dbReference type="CDD" id="cd07710">
    <property type="entry name" value="arylsulfatase_Sdsa1-like_MBL-fold"/>
    <property type="match status" value="1"/>
</dbReference>
<dbReference type="InterPro" id="IPR044097">
    <property type="entry name" value="Bds1/SdsA1_MBL-fold"/>
</dbReference>
<dbReference type="InterPro" id="IPR036866">
    <property type="entry name" value="RibonucZ/Hydroxyglut_hydro"/>
</dbReference>
<evidence type="ECO:0000259" key="1">
    <source>
        <dbReference type="SMART" id="SM00849"/>
    </source>
</evidence>
<reference evidence="2 3" key="1">
    <citation type="submission" date="2015-09" db="EMBL/GenBank/DDBJ databases">
        <authorList>
            <consortium name="Pathogen Informatics"/>
        </authorList>
    </citation>
    <scope>NUCLEOTIDE SEQUENCE [LARGE SCALE GENOMIC DNA]</scope>
    <source>
        <strain evidence="2 3">2789STDY5608850</strain>
    </source>
</reference>
<name>A0A173YLH2_9FIRM</name>
<dbReference type="RefSeq" id="WP_055653064.1">
    <property type="nucleotide sequence ID" value="NZ_CABIXC010000001.1"/>
</dbReference>
<protein>
    <submittedName>
        <fullName evidence="2">Metallo-beta-lactamase superfamily</fullName>
    </submittedName>
</protein>
<dbReference type="InterPro" id="IPR052195">
    <property type="entry name" value="Bact_Alkyl/Aryl-Sulfatase"/>
</dbReference>
<dbReference type="GO" id="GO:0046983">
    <property type="term" value="F:protein dimerization activity"/>
    <property type="evidence" value="ECO:0007669"/>
    <property type="project" value="InterPro"/>
</dbReference>
<gene>
    <name evidence="2" type="ORF">ERS852407_00790</name>
</gene>
<dbReference type="GO" id="GO:0018909">
    <property type="term" value="P:dodecyl sulfate metabolic process"/>
    <property type="evidence" value="ECO:0007669"/>
    <property type="project" value="InterPro"/>
</dbReference>
<dbReference type="Gene3D" id="3.60.15.30">
    <property type="entry name" value="Metallo-beta-lactamase domain"/>
    <property type="match status" value="1"/>
</dbReference>
<dbReference type="InterPro" id="IPR029228">
    <property type="entry name" value="Alkyl_sulf_dimr"/>
</dbReference>
<dbReference type="Proteomes" id="UP000095651">
    <property type="component" value="Unassembled WGS sequence"/>
</dbReference>
<dbReference type="InterPro" id="IPR001279">
    <property type="entry name" value="Metallo-B-lactamas"/>
</dbReference>
<dbReference type="Pfam" id="PF14863">
    <property type="entry name" value="Alkyl_sulf_dimr"/>
    <property type="match status" value="1"/>
</dbReference>
<organism evidence="2 3">
    <name type="scientific">Hungatella hathewayi</name>
    <dbReference type="NCBI Taxonomy" id="154046"/>
    <lineage>
        <taxon>Bacteria</taxon>
        <taxon>Bacillati</taxon>
        <taxon>Bacillota</taxon>
        <taxon>Clostridia</taxon>
        <taxon>Lachnospirales</taxon>
        <taxon>Lachnospiraceae</taxon>
        <taxon>Hungatella</taxon>
    </lineage>
</organism>
<dbReference type="InterPro" id="IPR038536">
    <property type="entry name" value="Alkyl/aryl-sulf_dimr_sf"/>
</dbReference>
<dbReference type="SMART" id="SM00849">
    <property type="entry name" value="Lactamase_B"/>
    <property type="match status" value="1"/>
</dbReference>
<evidence type="ECO:0000313" key="2">
    <source>
        <dbReference type="EMBL" id="CUN64443.1"/>
    </source>
</evidence>